<keyword evidence="2" id="KW-1185">Reference proteome</keyword>
<feature type="non-terminal residue" evidence="1">
    <location>
        <position position="1"/>
    </location>
</feature>
<reference evidence="1" key="1">
    <citation type="submission" date="2021-06" db="EMBL/GenBank/DDBJ databases">
        <authorList>
            <person name="Kallberg Y."/>
            <person name="Tangrot J."/>
            <person name="Rosling A."/>
        </authorList>
    </citation>
    <scope>NUCLEOTIDE SEQUENCE</scope>
    <source>
        <strain evidence="1">28 12/20/2015</strain>
    </source>
</reference>
<dbReference type="Proteomes" id="UP000789366">
    <property type="component" value="Unassembled WGS sequence"/>
</dbReference>
<gene>
    <name evidence="1" type="ORF">SPELUC_LOCUS11814</name>
</gene>
<sequence>HNKWPSQKIDCDCKLMYIRKTNEWIFYWVYEAQKQIRETQADVHVVSIDPGVRTPFTWYSSTKGVGKIGEHDIGRIFRLCKHMDDLTSKKDKLASSISKRKKKKALRVDKAIFRMQRKIRRLQDEIHRKTIKFLTDEFDIIVIPPFKVSDMVNRKTRKITRKTVRKMLCWSHYKFRQRLISKAEEKGIHGFKESKNS</sequence>
<evidence type="ECO:0000313" key="2">
    <source>
        <dbReference type="Proteomes" id="UP000789366"/>
    </source>
</evidence>
<proteinExistence type="predicted"/>
<name>A0ACA9PJ14_9GLOM</name>
<accession>A0ACA9PJ14</accession>
<comment type="caution">
    <text evidence="1">The sequence shown here is derived from an EMBL/GenBank/DDBJ whole genome shotgun (WGS) entry which is preliminary data.</text>
</comment>
<evidence type="ECO:0000313" key="1">
    <source>
        <dbReference type="EMBL" id="CAG8710992.1"/>
    </source>
</evidence>
<organism evidence="1 2">
    <name type="scientific">Cetraspora pellucida</name>
    <dbReference type="NCBI Taxonomy" id="1433469"/>
    <lineage>
        <taxon>Eukaryota</taxon>
        <taxon>Fungi</taxon>
        <taxon>Fungi incertae sedis</taxon>
        <taxon>Mucoromycota</taxon>
        <taxon>Glomeromycotina</taxon>
        <taxon>Glomeromycetes</taxon>
        <taxon>Diversisporales</taxon>
        <taxon>Gigasporaceae</taxon>
        <taxon>Cetraspora</taxon>
    </lineage>
</organism>
<protein>
    <submittedName>
        <fullName evidence="1">11413_t:CDS:1</fullName>
    </submittedName>
</protein>
<dbReference type="EMBL" id="CAJVPW010026021">
    <property type="protein sequence ID" value="CAG8710992.1"/>
    <property type="molecule type" value="Genomic_DNA"/>
</dbReference>